<dbReference type="Proteomes" id="UP000005205">
    <property type="component" value="Unassembled WGS sequence"/>
</dbReference>
<evidence type="ECO:0000256" key="2">
    <source>
        <dbReference type="ARBA" id="ARBA00022475"/>
    </source>
</evidence>
<keyword evidence="4 7" id="KW-1133">Transmembrane helix</keyword>
<keyword evidence="9" id="KW-1185">Reference proteome</keyword>
<evidence type="ECO:0000256" key="1">
    <source>
        <dbReference type="ARBA" id="ARBA00004651"/>
    </source>
</evidence>
<evidence type="ECO:0000256" key="6">
    <source>
        <dbReference type="SAM" id="MobiDB-lite"/>
    </source>
</evidence>
<evidence type="ECO:0000256" key="3">
    <source>
        <dbReference type="ARBA" id="ARBA00022692"/>
    </source>
</evidence>
<gene>
    <name evidence="8" type="primary">105623057</name>
</gene>
<dbReference type="OrthoDB" id="7632762at2759"/>
<dbReference type="EMBL" id="ADTU01001855">
    <property type="status" value="NOT_ANNOTATED_CDS"/>
    <property type="molecule type" value="Genomic_DNA"/>
</dbReference>
<dbReference type="KEGG" id="acep:105623057"/>
<reference evidence="8" key="2">
    <citation type="submission" date="2016-04" db="UniProtKB">
        <authorList>
            <consortium name="EnsemblMetazoa"/>
        </authorList>
    </citation>
    <scope>IDENTIFICATION</scope>
</reference>
<dbReference type="EnsemblMetazoa" id="XM_012204462.1">
    <property type="protein sequence ID" value="XP_012059852.1"/>
    <property type="gene ID" value="LOC105623057"/>
</dbReference>
<evidence type="ECO:0000256" key="5">
    <source>
        <dbReference type="ARBA" id="ARBA00023136"/>
    </source>
</evidence>
<accession>A0A158NQP4</accession>
<evidence type="ECO:0000313" key="8">
    <source>
        <dbReference type="EnsemblMetazoa" id="XP_012059852.1"/>
    </source>
</evidence>
<dbReference type="AlphaFoldDB" id="A0A158NQP4"/>
<sequence length="86" mass="9974">MRLPDYPHSPHGQRAKRSASNTSDLLNKLLYSTYDIEIHEIISHFLLQMAYTPLKFCGIGFFQFGFKFLHRFVMSIVTVLVIILQA</sequence>
<feature type="region of interest" description="Disordered" evidence="6">
    <location>
        <begin position="1"/>
        <end position="20"/>
    </location>
</feature>
<evidence type="ECO:0000256" key="7">
    <source>
        <dbReference type="SAM" id="Phobius"/>
    </source>
</evidence>
<keyword evidence="5 7" id="KW-0472">Membrane</keyword>
<evidence type="ECO:0000313" key="9">
    <source>
        <dbReference type="Proteomes" id="UP000005205"/>
    </source>
</evidence>
<dbReference type="Pfam" id="PF08395">
    <property type="entry name" value="7tm_7"/>
    <property type="match status" value="1"/>
</dbReference>
<dbReference type="InParanoid" id="A0A158NQP4"/>
<comment type="subcellular location">
    <subcellularLocation>
        <location evidence="1">Cell membrane</location>
        <topology evidence="1">Multi-pass membrane protein</topology>
    </subcellularLocation>
</comment>
<keyword evidence="2" id="KW-1003">Cell membrane</keyword>
<name>A0A158NQP4_ATTCE</name>
<protein>
    <submittedName>
        <fullName evidence="8">Uncharacterized protein</fullName>
    </submittedName>
</protein>
<keyword evidence="3 7" id="KW-0812">Transmembrane</keyword>
<evidence type="ECO:0000256" key="4">
    <source>
        <dbReference type="ARBA" id="ARBA00022989"/>
    </source>
</evidence>
<dbReference type="InterPro" id="IPR013604">
    <property type="entry name" value="7TM_chemorcpt"/>
</dbReference>
<reference evidence="9" key="1">
    <citation type="journal article" date="2011" name="PLoS Genet.">
        <title>The genome sequence of the leaf-cutter ant Atta cephalotes reveals insights into its obligate symbiotic lifestyle.</title>
        <authorList>
            <person name="Suen G."/>
            <person name="Teiling C."/>
            <person name="Li L."/>
            <person name="Holt C."/>
            <person name="Abouheif E."/>
            <person name="Bornberg-Bauer E."/>
            <person name="Bouffard P."/>
            <person name="Caldera E.J."/>
            <person name="Cash E."/>
            <person name="Cavanaugh A."/>
            <person name="Denas O."/>
            <person name="Elhaik E."/>
            <person name="Fave M.J."/>
            <person name="Gadau J."/>
            <person name="Gibson J.D."/>
            <person name="Graur D."/>
            <person name="Grubbs K.J."/>
            <person name="Hagen D.E."/>
            <person name="Harkins T.T."/>
            <person name="Helmkampf M."/>
            <person name="Hu H."/>
            <person name="Johnson B.R."/>
            <person name="Kim J."/>
            <person name="Marsh S.E."/>
            <person name="Moeller J.A."/>
            <person name="Munoz-Torres M.C."/>
            <person name="Murphy M.C."/>
            <person name="Naughton M.C."/>
            <person name="Nigam S."/>
            <person name="Overson R."/>
            <person name="Rajakumar R."/>
            <person name="Reese J.T."/>
            <person name="Scott J.J."/>
            <person name="Smith C.R."/>
            <person name="Tao S."/>
            <person name="Tsutsui N.D."/>
            <person name="Viljakainen L."/>
            <person name="Wissler L."/>
            <person name="Yandell M.D."/>
            <person name="Zimmer F."/>
            <person name="Taylor J."/>
            <person name="Slater S.C."/>
            <person name="Clifton S.W."/>
            <person name="Warren W.C."/>
            <person name="Elsik C.G."/>
            <person name="Smith C.D."/>
            <person name="Weinstock G.M."/>
            <person name="Gerardo N.M."/>
            <person name="Currie C.R."/>
        </authorList>
    </citation>
    <scope>NUCLEOTIDE SEQUENCE [LARGE SCALE GENOMIC DNA]</scope>
</reference>
<proteinExistence type="predicted"/>
<dbReference type="GO" id="GO:0050909">
    <property type="term" value="P:sensory perception of taste"/>
    <property type="evidence" value="ECO:0007669"/>
    <property type="project" value="InterPro"/>
</dbReference>
<dbReference type="GO" id="GO:0005886">
    <property type="term" value="C:plasma membrane"/>
    <property type="evidence" value="ECO:0007669"/>
    <property type="project" value="UniProtKB-SubCell"/>
</dbReference>
<dbReference type="EMBL" id="ADTU01001854">
    <property type="status" value="NOT_ANNOTATED_CDS"/>
    <property type="molecule type" value="Genomic_DNA"/>
</dbReference>
<feature type="transmembrane region" description="Helical" evidence="7">
    <location>
        <begin position="68"/>
        <end position="84"/>
    </location>
</feature>
<organism evidence="8 9">
    <name type="scientific">Atta cephalotes</name>
    <name type="common">Leafcutter ant</name>
    <dbReference type="NCBI Taxonomy" id="12957"/>
    <lineage>
        <taxon>Eukaryota</taxon>
        <taxon>Metazoa</taxon>
        <taxon>Ecdysozoa</taxon>
        <taxon>Arthropoda</taxon>
        <taxon>Hexapoda</taxon>
        <taxon>Insecta</taxon>
        <taxon>Pterygota</taxon>
        <taxon>Neoptera</taxon>
        <taxon>Endopterygota</taxon>
        <taxon>Hymenoptera</taxon>
        <taxon>Apocrita</taxon>
        <taxon>Aculeata</taxon>
        <taxon>Formicoidea</taxon>
        <taxon>Formicidae</taxon>
        <taxon>Myrmicinae</taxon>
        <taxon>Atta</taxon>
    </lineage>
</organism>